<reference evidence="1 2" key="1">
    <citation type="journal article" date="2011" name="PLoS Pathog.">
        <title>Dynamic evolution of pathogenicity revealed by sequencing and comparative genomics of 19 Pseudomonas syringae isolates.</title>
        <authorList>
            <person name="Baltrus D.A."/>
            <person name="Nishimura M.T."/>
            <person name="Romanchuk A."/>
            <person name="Chang J.H."/>
            <person name="Mukhtar M.S."/>
            <person name="Cherkis K."/>
            <person name="Roach J."/>
            <person name="Grant S.R."/>
            <person name="Jones C.D."/>
            <person name="Dangl J.L."/>
        </authorList>
    </citation>
    <scope>NUCLEOTIDE SEQUENCE [LARGE SCALE GENOMIC DNA]</scope>
    <source>
        <strain evidence="1 2">301020</strain>
    </source>
</reference>
<feature type="non-terminal residue" evidence="1">
    <location>
        <position position="1"/>
    </location>
</feature>
<sequence length="39" mass="4131">GLENIPFIGPAIGEKLQRTMRGISVAQTKVGQVAAMYGQ</sequence>
<evidence type="ECO:0000313" key="2">
    <source>
        <dbReference type="Proteomes" id="UP000003465"/>
    </source>
</evidence>
<gene>
    <name evidence="1" type="ORF">PSYMO_36962</name>
</gene>
<dbReference type="AlphaFoldDB" id="A0A656GLS2"/>
<feature type="non-terminal residue" evidence="1">
    <location>
        <position position="39"/>
    </location>
</feature>
<accession>A0A656GLS2</accession>
<comment type="caution">
    <text evidence="1">The sequence shown here is derived from an EMBL/GenBank/DDBJ whole genome shotgun (WGS) entry which is preliminary data.</text>
</comment>
<evidence type="ECO:0000313" key="1">
    <source>
        <dbReference type="EMBL" id="EGH26763.1"/>
    </source>
</evidence>
<organism evidence="1 2">
    <name type="scientific">Pseudomonas amygdali pv. mori str. 301020</name>
    <dbReference type="NCBI Taxonomy" id="629261"/>
    <lineage>
        <taxon>Bacteria</taxon>
        <taxon>Pseudomonadati</taxon>
        <taxon>Pseudomonadota</taxon>
        <taxon>Gammaproteobacteria</taxon>
        <taxon>Pseudomonadales</taxon>
        <taxon>Pseudomonadaceae</taxon>
        <taxon>Pseudomonas</taxon>
        <taxon>Pseudomonas amygdali</taxon>
    </lineage>
</organism>
<name>A0A656GLS2_PSEA0</name>
<dbReference type="Proteomes" id="UP000003465">
    <property type="component" value="Unassembled WGS sequence"/>
</dbReference>
<protein>
    <submittedName>
        <fullName evidence="1">Uncharacterized protein</fullName>
    </submittedName>
</protein>
<proteinExistence type="predicted"/>
<dbReference type="EMBL" id="AEAG01002811">
    <property type="protein sequence ID" value="EGH26763.1"/>
    <property type="molecule type" value="Genomic_DNA"/>
</dbReference>